<dbReference type="AlphaFoldDB" id="A0A7R9DB87"/>
<proteinExistence type="predicted"/>
<accession>A0A7R9DB87</accession>
<evidence type="ECO:0000256" key="1">
    <source>
        <dbReference type="SAM" id="MobiDB-lite"/>
    </source>
</evidence>
<protein>
    <submittedName>
        <fullName evidence="2">Uncharacterized protein</fullName>
    </submittedName>
</protein>
<feature type="compositionally biased region" description="Polar residues" evidence="1">
    <location>
        <begin position="96"/>
        <end position="106"/>
    </location>
</feature>
<name>A0A7R9DB87_TIMPO</name>
<reference evidence="2" key="1">
    <citation type="submission" date="2020-11" db="EMBL/GenBank/DDBJ databases">
        <authorList>
            <person name="Tran Van P."/>
        </authorList>
    </citation>
    <scope>NUCLEOTIDE SEQUENCE</scope>
</reference>
<feature type="region of interest" description="Disordered" evidence="1">
    <location>
        <begin position="82"/>
        <end position="106"/>
    </location>
</feature>
<gene>
    <name evidence="2" type="ORF">TPSB3V08_LOCUS7889</name>
</gene>
<organism evidence="2">
    <name type="scientific">Timema poppense</name>
    <name type="common">Walking stick</name>
    <dbReference type="NCBI Taxonomy" id="170557"/>
    <lineage>
        <taxon>Eukaryota</taxon>
        <taxon>Metazoa</taxon>
        <taxon>Ecdysozoa</taxon>
        <taxon>Arthropoda</taxon>
        <taxon>Hexapoda</taxon>
        <taxon>Insecta</taxon>
        <taxon>Pterygota</taxon>
        <taxon>Neoptera</taxon>
        <taxon>Polyneoptera</taxon>
        <taxon>Phasmatodea</taxon>
        <taxon>Timematodea</taxon>
        <taxon>Timematoidea</taxon>
        <taxon>Timematidae</taxon>
        <taxon>Timema</taxon>
    </lineage>
</organism>
<evidence type="ECO:0000313" key="2">
    <source>
        <dbReference type="EMBL" id="CAD7411431.1"/>
    </source>
</evidence>
<sequence>MGLIESGNCECGEKGTPEHVVLECVLTLEARRNYQREIQGRLVGEVLRDPIYWQFLDQIALEASDRAKTAYIDRLKETQGRIRRDVDSNAEDGTDTDTSVVSAGSE</sequence>
<dbReference type="EMBL" id="OD005351">
    <property type="protein sequence ID" value="CAD7411431.1"/>
    <property type="molecule type" value="Genomic_DNA"/>
</dbReference>